<dbReference type="GO" id="GO:0006354">
    <property type="term" value="P:DNA-templated transcription elongation"/>
    <property type="evidence" value="ECO:0007669"/>
    <property type="project" value="InterPro"/>
</dbReference>
<organism evidence="3 4">
    <name type="scientific">Phocaeicola sartorii</name>
    <dbReference type="NCBI Taxonomy" id="671267"/>
    <lineage>
        <taxon>Bacteria</taxon>
        <taxon>Pseudomonadati</taxon>
        <taxon>Bacteroidota</taxon>
        <taxon>Bacteroidia</taxon>
        <taxon>Bacteroidales</taxon>
        <taxon>Bacteroidaceae</taxon>
        <taxon>Phocaeicola</taxon>
    </lineage>
</organism>
<dbReference type="PATRIC" id="fig|1235788.3.peg.3777"/>
<evidence type="ECO:0000313" key="4">
    <source>
        <dbReference type="Proteomes" id="UP000014200"/>
    </source>
</evidence>
<dbReference type="EMBL" id="ASSP01000022">
    <property type="protein sequence ID" value="EOS09572.1"/>
    <property type="molecule type" value="Genomic_DNA"/>
</dbReference>
<dbReference type="Pfam" id="PF02357">
    <property type="entry name" value="NusG"/>
    <property type="match status" value="1"/>
</dbReference>
<protein>
    <recommendedName>
        <fullName evidence="2">NusG-like N-terminal domain-containing protein</fullName>
    </recommendedName>
</protein>
<comment type="caution">
    <text evidence="3">The sequence shown here is derived from an EMBL/GenBank/DDBJ whole genome shotgun (WGS) entry which is preliminary data.</text>
</comment>
<dbReference type="GeneID" id="82154315"/>
<evidence type="ECO:0000259" key="2">
    <source>
        <dbReference type="Pfam" id="PF02357"/>
    </source>
</evidence>
<proteinExistence type="predicted"/>
<dbReference type="RefSeq" id="WP_016277960.1">
    <property type="nucleotide sequence ID" value="NZ_CAJUNV010000006.1"/>
</dbReference>
<accession>R9HZZ8</accession>
<dbReference type="NCBIfam" id="NF033644">
    <property type="entry name" value="antiterm_UpxY"/>
    <property type="match status" value="1"/>
</dbReference>
<evidence type="ECO:0000313" key="3">
    <source>
        <dbReference type="EMBL" id="EOS09572.1"/>
    </source>
</evidence>
<dbReference type="AlphaFoldDB" id="R9HZZ8"/>
<keyword evidence="4" id="KW-1185">Reference proteome</keyword>
<dbReference type="STRING" id="1235788.C802_03685"/>
<evidence type="ECO:0000256" key="1">
    <source>
        <dbReference type="ARBA" id="ARBA00023163"/>
    </source>
</evidence>
<dbReference type="Proteomes" id="UP000014200">
    <property type="component" value="Unassembled WGS sequence"/>
</dbReference>
<keyword evidence="1" id="KW-0804">Transcription</keyword>
<dbReference type="InterPro" id="IPR006645">
    <property type="entry name" value="NGN-like_dom"/>
</dbReference>
<name>R9HZZ8_9BACT</name>
<dbReference type="CDD" id="cd09895">
    <property type="entry name" value="NGN_SP_UpxY"/>
    <property type="match status" value="1"/>
</dbReference>
<reference evidence="3 4" key="1">
    <citation type="submission" date="2013-04" db="EMBL/GenBank/DDBJ databases">
        <title>The Genome Sequence of Bacteroides massiliensis dnLKV3.</title>
        <authorList>
            <consortium name="The Broad Institute Genomics Platform"/>
            <consortium name="The Broad Institute Genome Sequencing Center for Infectious Disease"/>
            <person name="Earl A."/>
            <person name="Xavier R."/>
            <person name="Kuhn K."/>
            <person name="Stappenbeck T."/>
            <person name="Walker B."/>
            <person name="Young S."/>
            <person name="Zeng Q."/>
            <person name="Gargeya S."/>
            <person name="Fitzgerald M."/>
            <person name="Haas B."/>
            <person name="Abouelleil A."/>
            <person name="Allen A.W."/>
            <person name="Alvarado L."/>
            <person name="Arachchi H.M."/>
            <person name="Berlin A.M."/>
            <person name="Chapman S.B."/>
            <person name="Gainer-Dewar J."/>
            <person name="Goldberg J."/>
            <person name="Griggs A."/>
            <person name="Gujja S."/>
            <person name="Hansen M."/>
            <person name="Howarth C."/>
            <person name="Imamovic A."/>
            <person name="Ireland A."/>
            <person name="Larimer J."/>
            <person name="McCowan C."/>
            <person name="Murphy C."/>
            <person name="Pearson M."/>
            <person name="Poon T.W."/>
            <person name="Priest M."/>
            <person name="Roberts A."/>
            <person name="Saif S."/>
            <person name="Shea T."/>
            <person name="Sisk P."/>
            <person name="Sykes S."/>
            <person name="Wortman J."/>
            <person name="Nusbaum C."/>
            <person name="Birren B."/>
        </authorList>
    </citation>
    <scope>NUCLEOTIDE SEQUENCE [LARGE SCALE GENOMIC DNA]</scope>
    <source>
        <strain evidence="4">dnLKV3</strain>
    </source>
</reference>
<dbReference type="Gene3D" id="3.30.70.940">
    <property type="entry name" value="NusG, N-terminal domain"/>
    <property type="match status" value="1"/>
</dbReference>
<sequence length="196" mass="22731">MKNTTLFEEKREEPMHWFAMSAPFRREIKVKEMLEKEKMECFIPMRQDIRTVKGKKEVVSVPAVSNLIFVHTTDSRLKWFKTYTTYLQYLTWTIDGISHKIIIPDYQMNQFMAVCNTHDKKLIFLKPDEVNLSKGVHVRIHGGTFDNVEGIFVKVKGARSKRVVVLLPNTMAVATAEVHPDLLEILSDPEPRPSVK</sequence>
<gene>
    <name evidence="3" type="ORF">C802_03685</name>
</gene>
<dbReference type="SUPFAM" id="SSF82679">
    <property type="entry name" value="N-utilization substance G protein NusG, N-terminal domain"/>
    <property type="match status" value="1"/>
</dbReference>
<feature type="domain" description="NusG-like N-terminal" evidence="2">
    <location>
        <begin position="15"/>
        <end position="111"/>
    </location>
</feature>
<dbReference type="HOGENOM" id="CLU_067287_3_0_10"/>
<dbReference type="InterPro" id="IPR036735">
    <property type="entry name" value="NGN_dom_sf"/>
</dbReference>